<keyword evidence="1" id="KW-0812">Transmembrane</keyword>
<keyword evidence="3" id="KW-1185">Reference proteome</keyword>
<reference evidence="2" key="1">
    <citation type="journal article" date="2020" name="Stud. Mycol.">
        <title>101 Dothideomycetes genomes: a test case for predicting lifestyles and emergence of pathogens.</title>
        <authorList>
            <person name="Haridas S."/>
            <person name="Albert R."/>
            <person name="Binder M."/>
            <person name="Bloem J."/>
            <person name="Labutti K."/>
            <person name="Salamov A."/>
            <person name="Andreopoulos B."/>
            <person name="Baker S."/>
            <person name="Barry K."/>
            <person name="Bills G."/>
            <person name="Bluhm B."/>
            <person name="Cannon C."/>
            <person name="Castanera R."/>
            <person name="Culley D."/>
            <person name="Daum C."/>
            <person name="Ezra D."/>
            <person name="Gonzalez J."/>
            <person name="Henrissat B."/>
            <person name="Kuo A."/>
            <person name="Liang C."/>
            <person name="Lipzen A."/>
            <person name="Lutzoni F."/>
            <person name="Magnuson J."/>
            <person name="Mondo S."/>
            <person name="Nolan M."/>
            <person name="Ohm R."/>
            <person name="Pangilinan J."/>
            <person name="Park H.-J."/>
            <person name="Ramirez L."/>
            <person name="Alfaro M."/>
            <person name="Sun H."/>
            <person name="Tritt A."/>
            <person name="Yoshinaga Y."/>
            <person name="Zwiers L.-H."/>
            <person name="Turgeon B."/>
            <person name="Goodwin S."/>
            <person name="Spatafora J."/>
            <person name="Crous P."/>
            <person name="Grigoriev I."/>
        </authorList>
    </citation>
    <scope>NUCLEOTIDE SEQUENCE</scope>
    <source>
        <strain evidence="2">CBS 101060</strain>
    </source>
</reference>
<proteinExistence type="predicted"/>
<dbReference type="OrthoDB" id="4868994at2759"/>
<dbReference type="Proteomes" id="UP000799429">
    <property type="component" value="Unassembled WGS sequence"/>
</dbReference>
<keyword evidence="1" id="KW-0472">Membrane</keyword>
<evidence type="ECO:0008006" key="4">
    <source>
        <dbReference type="Google" id="ProtNLM"/>
    </source>
</evidence>
<name>A0A9P4VUH1_9PEZI</name>
<evidence type="ECO:0000313" key="2">
    <source>
        <dbReference type="EMBL" id="KAF2840614.1"/>
    </source>
</evidence>
<dbReference type="AlphaFoldDB" id="A0A9P4VUH1"/>
<feature type="transmembrane region" description="Helical" evidence="1">
    <location>
        <begin position="104"/>
        <end position="123"/>
    </location>
</feature>
<dbReference type="EMBL" id="MU006092">
    <property type="protein sequence ID" value="KAF2840614.1"/>
    <property type="molecule type" value="Genomic_DNA"/>
</dbReference>
<evidence type="ECO:0000313" key="3">
    <source>
        <dbReference type="Proteomes" id="UP000799429"/>
    </source>
</evidence>
<protein>
    <recommendedName>
        <fullName evidence="4">Altered inheritance of mitochondria protein 19</fullName>
    </recommendedName>
</protein>
<gene>
    <name evidence="2" type="ORF">M501DRAFT_1001600</name>
</gene>
<accession>A0A9P4VUH1</accession>
<sequence>MASKETEEKAKGVTIKSLKAWGENPLAPTLLATLITAQHARPFHPLPMLVPPVLLFSSYLNLGDYKADAAGISAAWSGLYFVLARRRHFPITTKFGTRGIIRGATMALCAANLVAGGIAYTFGQRTKKEEPGV</sequence>
<comment type="caution">
    <text evidence="2">The sequence shown here is derived from an EMBL/GenBank/DDBJ whole genome shotgun (WGS) entry which is preliminary data.</text>
</comment>
<evidence type="ECO:0000256" key="1">
    <source>
        <dbReference type="SAM" id="Phobius"/>
    </source>
</evidence>
<keyword evidence="1" id="KW-1133">Transmembrane helix</keyword>
<organism evidence="2 3">
    <name type="scientific">Patellaria atrata CBS 101060</name>
    <dbReference type="NCBI Taxonomy" id="1346257"/>
    <lineage>
        <taxon>Eukaryota</taxon>
        <taxon>Fungi</taxon>
        <taxon>Dikarya</taxon>
        <taxon>Ascomycota</taxon>
        <taxon>Pezizomycotina</taxon>
        <taxon>Dothideomycetes</taxon>
        <taxon>Dothideomycetes incertae sedis</taxon>
        <taxon>Patellariales</taxon>
        <taxon>Patellariaceae</taxon>
        <taxon>Patellaria</taxon>
    </lineage>
</organism>